<reference evidence="2 3" key="1">
    <citation type="submission" date="2015-12" db="EMBL/GenBank/DDBJ databases">
        <title>Draft genome sequence of Moniliophthora roreri, the causal agent of frosty pod rot of cacao.</title>
        <authorList>
            <person name="Aime M.C."/>
            <person name="Diaz-Valderrama J.R."/>
            <person name="Kijpornyongpan T."/>
            <person name="Phillips-Mora W."/>
        </authorList>
    </citation>
    <scope>NUCLEOTIDE SEQUENCE [LARGE SCALE GENOMIC DNA]</scope>
    <source>
        <strain evidence="2 3">MCA 2952</strain>
    </source>
</reference>
<keyword evidence="1" id="KW-1133">Transmembrane helix</keyword>
<feature type="transmembrane region" description="Helical" evidence="1">
    <location>
        <begin position="97"/>
        <end position="123"/>
    </location>
</feature>
<dbReference type="EMBL" id="LATX01002467">
    <property type="protein sequence ID" value="KTB28730.1"/>
    <property type="molecule type" value="Genomic_DNA"/>
</dbReference>
<accession>A0A0W0EXF7</accession>
<organism evidence="2 3">
    <name type="scientific">Moniliophthora roreri</name>
    <name type="common">Frosty pod rot fungus</name>
    <name type="synonym">Monilia roreri</name>
    <dbReference type="NCBI Taxonomy" id="221103"/>
    <lineage>
        <taxon>Eukaryota</taxon>
        <taxon>Fungi</taxon>
        <taxon>Dikarya</taxon>
        <taxon>Basidiomycota</taxon>
        <taxon>Agaricomycotina</taxon>
        <taxon>Agaricomycetes</taxon>
        <taxon>Agaricomycetidae</taxon>
        <taxon>Agaricales</taxon>
        <taxon>Marasmiineae</taxon>
        <taxon>Marasmiaceae</taxon>
        <taxon>Moniliophthora</taxon>
    </lineage>
</organism>
<keyword evidence="1" id="KW-0472">Membrane</keyword>
<dbReference type="Proteomes" id="UP000054988">
    <property type="component" value="Unassembled WGS sequence"/>
</dbReference>
<keyword evidence="1" id="KW-0812">Transmembrane</keyword>
<dbReference type="eggNOG" id="ENOG502S9FN">
    <property type="taxonomic scope" value="Eukaryota"/>
</dbReference>
<evidence type="ECO:0000256" key="1">
    <source>
        <dbReference type="SAM" id="Phobius"/>
    </source>
</evidence>
<feature type="transmembrane region" description="Helical" evidence="1">
    <location>
        <begin position="7"/>
        <end position="26"/>
    </location>
</feature>
<comment type="caution">
    <text evidence="2">The sequence shown here is derived from an EMBL/GenBank/DDBJ whole genome shotgun (WGS) entry which is preliminary data.</text>
</comment>
<name>A0A0W0EXF7_MONRR</name>
<proteinExistence type="predicted"/>
<evidence type="ECO:0000313" key="3">
    <source>
        <dbReference type="Proteomes" id="UP000054988"/>
    </source>
</evidence>
<evidence type="ECO:0000313" key="2">
    <source>
        <dbReference type="EMBL" id="KTB28730.1"/>
    </source>
</evidence>
<gene>
    <name evidence="2" type="ORF">WG66_18735</name>
</gene>
<sequence>MEAALKTVLVVMTGISYLVAFTPPNGDPRVPPRPPLSKGLIVQREWFFVFVVARVLPLQRIMYTIATLNECLFILASQNSSVQTLLPWTYRTQPKTGITTLFLVGSVISIVGAILRVACYRALGAGFTFEMVKAGKRSNDAS</sequence>
<protein>
    <submittedName>
        <fullName evidence="2">Uncharacterized protein</fullName>
    </submittedName>
</protein>
<dbReference type="AlphaFoldDB" id="A0A0W0EXF7"/>